<reference evidence="5 6" key="1">
    <citation type="submission" date="2023-02" db="EMBL/GenBank/DDBJ databases">
        <title>LHISI_Scaffold_Assembly.</title>
        <authorList>
            <person name="Stuart O.P."/>
            <person name="Cleave R."/>
            <person name="Magrath M.J.L."/>
            <person name="Mikheyev A.S."/>
        </authorList>
    </citation>
    <scope>NUCLEOTIDE SEQUENCE [LARGE SCALE GENOMIC DNA]</scope>
    <source>
        <strain evidence="5">Daus_M_001</strain>
        <tissue evidence="5">Leg muscle</tissue>
    </source>
</reference>
<keyword evidence="2" id="KW-0862">Zinc</keyword>
<evidence type="ECO:0000313" key="5">
    <source>
        <dbReference type="EMBL" id="KAJ8893923.1"/>
    </source>
</evidence>
<dbReference type="InterPro" id="IPR036990">
    <property type="entry name" value="M14A-like_propep"/>
</dbReference>
<sequence length="185" mass="19953">MTAEGAYLVLLALCGPALGLPAASSPRSWGLLQPVVDLVWSRSPSRVSYWGHQVLRVSPRTARHVRAIENLHEDVDGLQLWSAPARNKSADLLVPPSALPDVKDFLAEHGLEYTVLVKDLQVLTTLSHTLVQGPAGTLPSLTHVQGSAITTLSHILSFLLPHFDASIHSSRPLTCCVYPLSKTSS</sequence>
<evidence type="ECO:0000256" key="2">
    <source>
        <dbReference type="ARBA" id="ARBA00022833"/>
    </source>
</evidence>
<dbReference type="EMBL" id="JARBHB010000002">
    <property type="protein sequence ID" value="KAJ8893923.1"/>
    <property type="molecule type" value="Genomic_DNA"/>
</dbReference>
<dbReference type="SUPFAM" id="SSF54897">
    <property type="entry name" value="Protease propeptides/inhibitors"/>
    <property type="match status" value="1"/>
</dbReference>
<keyword evidence="3" id="KW-0732">Signal</keyword>
<evidence type="ECO:0000313" key="6">
    <source>
        <dbReference type="Proteomes" id="UP001159363"/>
    </source>
</evidence>
<gene>
    <name evidence="5" type="ORF">PR048_006524</name>
</gene>
<evidence type="ECO:0000256" key="1">
    <source>
        <dbReference type="ARBA" id="ARBA00022723"/>
    </source>
</evidence>
<dbReference type="Pfam" id="PF02244">
    <property type="entry name" value="Propep_M14"/>
    <property type="match status" value="1"/>
</dbReference>
<evidence type="ECO:0000256" key="3">
    <source>
        <dbReference type="SAM" id="SignalP"/>
    </source>
</evidence>
<name>A0ABQ9IBB4_9NEOP</name>
<organism evidence="5 6">
    <name type="scientific">Dryococelus australis</name>
    <dbReference type="NCBI Taxonomy" id="614101"/>
    <lineage>
        <taxon>Eukaryota</taxon>
        <taxon>Metazoa</taxon>
        <taxon>Ecdysozoa</taxon>
        <taxon>Arthropoda</taxon>
        <taxon>Hexapoda</taxon>
        <taxon>Insecta</taxon>
        <taxon>Pterygota</taxon>
        <taxon>Neoptera</taxon>
        <taxon>Polyneoptera</taxon>
        <taxon>Phasmatodea</taxon>
        <taxon>Verophasmatodea</taxon>
        <taxon>Anareolatae</taxon>
        <taxon>Phasmatidae</taxon>
        <taxon>Eurycanthinae</taxon>
        <taxon>Dryococelus</taxon>
    </lineage>
</organism>
<evidence type="ECO:0000259" key="4">
    <source>
        <dbReference type="Pfam" id="PF02244"/>
    </source>
</evidence>
<feature type="domain" description="Carboxypeptidase activation peptide" evidence="4">
    <location>
        <begin position="55"/>
        <end position="123"/>
    </location>
</feature>
<dbReference type="InterPro" id="IPR003146">
    <property type="entry name" value="M14A_act_pep"/>
</dbReference>
<feature type="signal peptide" evidence="3">
    <location>
        <begin position="1"/>
        <end position="19"/>
    </location>
</feature>
<accession>A0ABQ9IBB4</accession>
<keyword evidence="6" id="KW-1185">Reference proteome</keyword>
<dbReference type="Gene3D" id="3.30.70.340">
    <property type="entry name" value="Metallocarboxypeptidase-like"/>
    <property type="match status" value="1"/>
</dbReference>
<feature type="chain" id="PRO_5046261267" description="Carboxypeptidase activation peptide domain-containing protein" evidence="3">
    <location>
        <begin position="20"/>
        <end position="185"/>
    </location>
</feature>
<dbReference type="Proteomes" id="UP001159363">
    <property type="component" value="Chromosome 2"/>
</dbReference>
<proteinExistence type="predicted"/>
<protein>
    <recommendedName>
        <fullName evidence="4">Carboxypeptidase activation peptide domain-containing protein</fullName>
    </recommendedName>
</protein>
<keyword evidence="1" id="KW-0479">Metal-binding</keyword>
<comment type="caution">
    <text evidence="5">The sequence shown here is derived from an EMBL/GenBank/DDBJ whole genome shotgun (WGS) entry which is preliminary data.</text>
</comment>